<feature type="non-terminal residue" evidence="1">
    <location>
        <position position="1"/>
    </location>
</feature>
<name>A0A382MNU1_9ZZZZ</name>
<reference evidence="1" key="1">
    <citation type="submission" date="2018-05" db="EMBL/GenBank/DDBJ databases">
        <authorList>
            <person name="Lanie J.A."/>
            <person name="Ng W.-L."/>
            <person name="Kazmierczak K.M."/>
            <person name="Andrzejewski T.M."/>
            <person name="Davidsen T.M."/>
            <person name="Wayne K.J."/>
            <person name="Tettelin H."/>
            <person name="Glass J.I."/>
            <person name="Rusch D."/>
            <person name="Podicherti R."/>
            <person name="Tsui H.-C.T."/>
            <person name="Winkler M.E."/>
        </authorList>
    </citation>
    <scope>NUCLEOTIDE SEQUENCE</scope>
</reference>
<gene>
    <name evidence="1" type="ORF">METZ01_LOCUS302992</name>
</gene>
<organism evidence="1">
    <name type="scientific">marine metagenome</name>
    <dbReference type="NCBI Taxonomy" id="408172"/>
    <lineage>
        <taxon>unclassified sequences</taxon>
        <taxon>metagenomes</taxon>
        <taxon>ecological metagenomes</taxon>
    </lineage>
</organism>
<dbReference type="AlphaFoldDB" id="A0A382MNU1"/>
<protein>
    <submittedName>
        <fullName evidence="1">Uncharacterized protein</fullName>
    </submittedName>
</protein>
<accession>A0A382MNU1</accession>
<dbReference type="EMBL" id="UINC01094689">
    <property type="protein sequence ID" value="SVC50138.1"/>
    <property type="molecule type" value="Genomic_DNA"/>
</dbReference>
<evidence type="ECO:0000313" key="1">
    <source>
        <dbReference type="EMBL" id="SVC50138.1"/>
    </source>
</evidence>
<proteinExistence type="predicted"/>
<sequence length="68" mass="7872">KKIYNKLWELLEGRGGAAHIPKGLKMNKPSGISKEELNYYKGLFILVHMKSLHKIKKSYPDYGRVKEV</sequence>